<dbReference type="OrthoDB" id="10538465at2759"/>
<name>A0A084R0C5_STAC4</name>
<dbReference type="InParanoid" id="A0A084R0C5"/>
<dbReference type="EMBL" id="KL659387">
    <property type="protein sequence ID" value="KFA69660.1"/>
    <property type="molecule type" value="Genomic_DNA"/>
</dbReference>
<reference evidence="1 2" key="1">
    <citation type="journal article" date="2014" name="BMC Genomics">
        <title>Comparative genome sequencing reveals chemotype-specific gene clusters in the toxigenic black mold Stachybotrys.</title>
        <authorList>
            <person name="Semeiks J."/>
            <person name="Borek D."/>
            <person name="Otwinowski Z."/>
            <person name="Grishin N.V."/>
        </authorList>
    </citation>
    <scope>NUCLEOTIDE SEQUENCE [LARGE SCALE GENOMIC DNA]</scope>
    <source>
        <strain evidence="1 2">IBT 40285</strain>
    </source>
</reference>
<keyword evidence="2" id="KW-1185">Reference proteome</keyword>
<protein>
    <submittedName>
        <fullName evidence="1">Uncharacterized protein</fullName>
    </submittedName>
</protein>
<sequence>MANHLHKVHALHAVAPSSFTSGDHKDSLLTIDHLIIGDGWAAARFLHESLIVRFHPPVSEADVRCSRVGRVAERLQELAWDPLPAA</sequence>
<evidence type="ECO:0000313" key="2">
    <source>
        <dbReference type="Proteomes" id="UP000028524"/>
    </source>
</evidence>
<gene>
    <name evidence="1" type="ORF">S40285_10168</name>
</gene>
<organism evidence="1 2">
    <name type="scientific">Stachybotrys chlorohalonatus (strain IBT 40285)</name>
    <dbReference type="NCBI Taxonomy" id="1283841"/>
    <lineage>
        <taxon>Eukaryota</taxon>
        <taxon>Fungi</taxon>
        <taxon>Dikarya</taxon>
        <taxon>Ascomycota</taxon>
        <taxon>Pezizomycotina</taxon>
        <taxon>Sordariomycetes</taxon>
        <taxon>Hypocreomycetidae</taxon>
        <taxon>Hypocreales</taxon>
        <taxon>Stachybotryaceae</taxon>
        <taxon>Stachybotrys</taxon>
    </lineage>
</organism>
<dbReference type="AlphaFoldDB" id="A0A084R0C5"/>
<dbReference type="HOGENOM" id="CLU_2499351_0_0_1"/>
<accession>A0A084R0C5</accession>
<evidence type="ECO:0000313" key="1">
    <source>
        <dbReference type="EMBL" id="KFA69660.1"/>
    </source>
</evidence>
<dbReference type="Proteomes" id="UP000028524">
    <property type="component" value="Unassembled WGS sequence"/>
</dbReference>
<proteinExistence type="predicted"/>